<reference evidence="2" key="1">
    <citation type="submission" date="2021-02" db="EMBL/GenBank/DDBJ databases">
        <authorList>
            <person name="Nowell W R."/>
        </authorList>
    </citation>
    <scope>NUCLEOTIDE SEQUENCE</scope>
</reference>
<organism evidence="2 3">
    <name type="scientific">Rotaria sordida</name>
    <dbReference type="NCBI Taxonomy" id="392033"/>
    <lineage>
        <taxon>Eukaryota</taxon>
        <taxon>Metazoa</taxon>
        <taxon>Spiralia</taxon>
        <taxon>Gnathifera</taxon>
        <taxon>Rotifera</taxon>
        <taxon>Eurotatoria</taxon>
        <taxon>Bdelloidea</taxon>
        <taxon>Philodinida</taxon>
        <taxon>Philodinidae</taxon>
        <taxon>Rotaria</taxon>
    </lineage>
</organism>
<gene>
    <name evidence="2" type="ORF">FNK824_LOCUS34037</name>
</gene>
<dbReference type="PROSITE" id="PS50181">
    <property type="entry name" value="FBOX"/>
    <property type="match status" value="1"/>
</dbReference>
<protein>
    <recommendedName>
        <fullName evidence="1">F-box domain-containing protein</fullName>
    </recommendedName>
</protein>
<dbReference type="EMBL" id="CAJOBE010012986">
    <property type="protein sequence ID" value="CAF4157987.1"/>
    <property type="molecule type" value="Genomic_DNA"/>
</dbReference>
<evidence type="ECO:0000313" key="3">
    <source>
        <dbReference type="Proteomes" id="UP000663874"/>
    </source>
</evidence>
<proteinExistence type="predicted"/>
<dbReference type="Proteomes" id="UP000663874">
    <property type="component" value="Unassembled WGS sequence"/>
</dbReference>
<sequence length="528" mass="63172">MKRTKQQDNDLVQILNSNKKLKLENQIKMINSNKYLLEDLANEILYEIFEYLDSYDIYKGFYNLNKRFQNLAINSNVLTKINISTISKSNFEDYYRNRINFLGLLNPFAADIIFSPLDHILNFVHLETLIIDNIETISFYKFFTYFMNLPNLHSLIISFVEPILEIDYLFAQIFRLSKLKYCKIKYDIQFYTELFYSFTEYVSSPIEKIIKEFFHHVQILHLATYYTGAYLDTQRWQKLIVYHMPYLRVFDINCQDFLEYDISCHDAVTEFNSSFWIKNKCFFVNQYEWNDQSIGGVIFVWSISLHWKIDELLGLHHQQENLNSIEHLHIRNDLKSNCRRYFSSVNRLTIDHLCEISDGDSFITNLNHMVSLKQLTKLVIITFGFTFEHIIKLLRLTPNLHTLEFGESPMWAIDSNVIQQNVPFQYTLTENKIENLVVHGKCSLNRIQFVVYIFSKLKYLKTDITETEIQPIIRYLLSKIHNRTQHLFYLCISHSQKNWLKEVDDLIKLDNLLNNYSIKYIWGDLHLW</sequence>
<dbReference type="InterPro" id="IPR001810">
    <property type="entry name" value="F-box_dom"/>
</dbReference>
<evidence type="ECO:0000313" key="2">
    <source>
        <dbReference type="EMBL" id="CAF4157987.1"/>
    </source>
</evidence>
<comment type="caution">
    <text evidence="2">The sequence shown here is derived from an EMBL/GenBank/DDBJ whole genome shotgun (WGS) entry which is preliminary data.</text>
</comment>
<accession>A0A819YSA8</accession>
<name>A0A819YSA8_9BILA</name>
<feature type="domain" description="F-box" evidence="1">
    <location>
        <begin position="34"/>
        <end position="81"/>
    </location>
</feature>
<dbReference type="AlphaFoldDB" id="A0A819YSA8"/>
<feature type="non-terminal residue" evidence="2">
    <location>
        <position position="1"/>
    </location>
</feature>
<evidence type="ECO:0000259" key="1">
    <source>
        <dbReference type="PROSITE" id="PS50181"/>
    </source>
</evidence>